<dbReference type="PANTHER" id="PTHR46797">
    <property type="entry name" value="HTH-TYPE TRANSCRIPTIONAL REGULATOR"/>
    <property type="match status" value="1"/>
</dbReference>
<dbReference type="InterPro" id="IPR014710">
    <property type="entry name" value="RmlC-like_jellyroll"/>
</dbReference>
<dbReference type="Gene3D" id="2.60.120.10">
    <property type="entry name" value="Jelly Rolls"/>
    <property type="match status" value="1"/>
</dbReference>
<reference evidence="5" key="1">
    <citation type="submission" date="2007-10" db="EMBL/GenBank/DDBJ databases">
        <title>Complete sequence of Methanococcus maripaludis C6.</title>
        <authorList>
            <consortium name="US DOE Joint Genome Institute"/>
            <person name="Copeland A."/>
            <person name="Lucas S."/>
            <person name="Lapidus A."/>
            <person name="Barry K."/>
            <person name="Glavina del Rio T."/>
            <person name="Dalin E."/>
            <person name="Tice H."/>
            <person name="Pitluck S."/>
            <person name="Clum A."/>
            <person name="Schmutz J."/>
            <person name="Larimer F."/>
            <person name="Land M."/>
            <person name="Hauser L."/>
            <person name="Kyrpides N."/>
            <person name="Mikhailova N."/>
            <person name="Sieprawska-Lupa M."/>
            <person name="Whitman W.B."/>
            <person name="Richardson P."/>
        </authorList>
    </citation>
    <scope>NUCLEOTIDE SEQUENCE [LARGE SCALE GENOMIC DNA]</scope>
    <source>
        <strain evidence="5">C6</strain>
    </source>
</reference>
<keyword evidence="1" id="KW-0805">Transcription regulation</keyword>
<dbReference type="Gene3D" id="1.10.260.40">
    <property type="entry name" value="lambda repressor-like DNA-binding domains"/>
    <property type="match status" value="1"/>
</dbReference>
<dbReference type="CDD" id="cd00093">
    <property type="entry name" value="HTH_XRE"/>
    <property type="match status" value="1"/>
</dbReference>
<dbReference type="InterPro" id="IPR001387">
    <property type="entry name" value="Cro/C1-type_HTH"/>
</dbReference>
<dbReference type="KEGG" id="mmx:MmarC6_0744"/>
<dbReference type="HOGENOM" id="CLU_085376_5_0_2"/>
<gene>
    <name evidence="5" type="ordered locus">MmarC6_0744</name>
</gene>
<organism evidence="5">
    <name type="scientific">Methanococcus maripaludis (strain C6 / ATCC BAA-1332)</name>
    <dbReference type="NCBI Taxonomy" id="444158"/>
    <lineage>
        <taxon>Archaea</taxon>
        <taxon>Methanobacteriati</taxon>
        <taxon>Methanobacteriota</taxon>
        <taxon>Methanomada group</taxon>
        <taxon>Methanococci</taxon>
        <taxon>Methanococcales</taxon>
        <taxon>Methanococcaceae</taxon>
        <taxon>Methanococcus</taxon>
    </lineage>
</organism>
<sequence>MILCSINILCHTIRMIYHTKIKVIFMENPSHVISKNLKKIRNENGLSLDAVSKLTGVSKGMLGQIEREEVNPTISTILKIANGLKISFTSLLSEKEADVKTVELNNVSPIYDDSKKWRFYPVFNFEDSRPFEISYVEADPGVVMSSDGHIKNSEETVTVYEGELTLSIEDKTYTISKGNSIRFKAEVPHKYENRSSKMTVIHMMLYYPK</sequence>
<keyword evidence="2" id="KW-0238">DNA-binding</keyword>
<keyword evidence="3" id="KW-0804">Transcription</keyword>
<dbReference type="SUPFAM" id="SSF47413">
    <property type="entry name" value="lambda repressor-like DNA-binding domains"/>
    <property type="match status" value="1"/>
</dbReference>
<evidence type="ECO:0000259" key="4">
    <source>
        <dbReference type="PROSITE" id="PS50943"/>
    </source>
</evidence>
<dbReference type="InterPro" id="IPR011051">
    <property type="entry name" value="RmlC_Cupin_sf"/>
</dbReference>
<dbReference type="InterPro" id="IPR050807">
    <property type="entry name" value="TransReg_Diox_bact_type"/>
</dbReference>
<dbReference type="AlphaFoldDB" id="A9A888"/>
<dbReference type="CDD" id="cd02209">
    <property type="entry name" value="cupin_XRE_C"/>
    <property type="match status" value="1"/>
</dbReference>
<dbReference type="SUPFAM" id="SSF51182">
    <property type="entry name" value="RmlC-like cupins"/>
    <property type="match status" value="1"/>
</dbReference>
<accession>A9A888</accession>
<dbReference type="SMART" id="SM00530">
    <property type="entry name" value="HTH_XRE"/>
    <property type="match status" value="1"/>
</dbReference>
<dbReference type="PANTHER" id="PTHR46797:SF23">
    <property type="entry name" value="HTH-TYPE TRANSCRIPTIONAL REGULATOR SUTR"/>
    <property type="match status" value="1"/>
</dbReference>
<evidence type="ECO:0000256" key="1">
    <source>
        <dbReference type="ARBA" id="ARBA00023015"/>
    </source>
</evidence>
<evidence type="ECO:0000256" key="3">
    <source>
        <dbReference type="ARBA" id="ARBA00023163"/>
    </source>
</evidence>
<dbReference type="EMBL" id="CP000867">
    <property type="protein sequence ID" value="ABX01561.1"/>
    <property type="molecule type" value="Genomic_DNA"/>
</dbReference>
<dbReference type="GO" id="GO:0005829">
    <property type="term" value="C:cytosol"/>
    <property type="evidence" value="ECO:0007669"/>
    <property type="project" value="TreeGrafter"/>
</dbReference>
<dbReference type="InterPro" id="IPR013096">
    <property type="entry name" value="Cupin_2"/>
</dbReference>
<dbReference type="GO" id="GO:0003700">
    <property type="term" value="F:DNA-binding transcription factor activity"/>
    <property type="evidence" value="ECO:0007669"/>
    <property type="project" value="TreeGrafter"/>
</dbReference>
<evidence type="ECO:0000313" key="5">
    <source>
        <dbReference type="EMBL" id="ABX01561.1"/>
    </source>
</evidence>
<dbReference type="STRING" id="444158.MmarC6_0744"/>
<proteinExistence type="predicted"/>
<protein>
    <submittedName>
        <fullName evidence="5">Transcriptional regulator, XRE family</fullName>
    </submittedName>
</protein>
<dbReference type="Pfam" id="PF07883">
    <property type="entry name" value="Cupin_2"/>
    <property type="match status" value="1"/>
</dbReference>
<dbReference type="InterPro" id="IPR010982">
    <property type="entry name" value="Lambda_DNA-bd_dom_sf"/>
</dbReference>
<name>A9A888_METM6</name>
<dbReference type="Pfam" id="PF01381">
    <property type="entry name" value="HTH_3"/>
    <property type="match status" value="1"/>
</dbReference>
<dbReference type="PROSITE" id="PS50943">
    <property type="entry name" value="HTH_CROC1"/>
    <property type="match status" value="1"/>
</dbReference>
<dbReference type="PhylomeDB" id="A9A888"/>
<evidence type="ECO:0000256" key="2">
    <source>
        <dbReference type="ARBA" id="ARBA00023125"/>
    </source>
</evidence>
<dbReference type="GO" id="GO:0003677">
    <property type="term" value="F:DNA binding"/>
    <property type="evidence" value="ECO:0007669"/>
    <property type="project" value="UniProtKB-KW"/>
</dbReference>
<dbReference type="eggNOG" id="arCOG05675">
    <property type="taxonomic scope" value="Archaea"/>
</dbReference>
<feature type="domain" description="HTH cro/C1-type" evidence="4">
    <location>
        <begin position="37"/>
        <end position="91"/>
    </location>
</feature>